<evidence type="ECO:0000313" key="1">
    <source>
        <dbReference type="EMBL" id="KAH7686999.1"/>
    </source>
</evidence>
<name>A0ACB7WGW0_DIOAL</name>
<sequence length="2759" mass="314454">MMEVPEDQVDLIDLVFSWSLEGILNHDLLRDKVKEIPETFESVKHYAESFIFPLMEEVRFDLCSALERIDKAPYSNVLSFKETSSHGQKPQNIYEIYIHGWNNASASGSKEDYKLLPGDILIISNIRPEFVDDLNRFGVHYIFVSVKGIEDDVESAKRFKVRAPKAIEFDDGALYAVVLSNILPNSRIWKSLKSLGSASSISGNLDVVKHVLSADAVSREGCNLCISEYAPEAFCNVSSKLNDSQLDAIASSIKEMQCSHKHSVKLIWGPPGTGKTKTITELLWILLKMKCRVVTCSPTNTSIVEVASRFLKLVKNRRQAGRLGDIVLFGNNDRLKIDDDLREIFVDYRVDQLAKCFAPLSGWHNCISSMMEFLQKCVILYETYIENEMRKEKVDDMVIIPLVEFMRKRFDVLASGLETCIENLSIHMPPALVSTRTTERMMELLNMLNCFRMLVFERSLAENEIREVFTELEEAESVEITTDLSGNNPGTVLMEGNMLFQLRNTRGHCLRLLDYLKVTVNVPKIWQRTLIRDICLENAAIVFCTSSSSFLLHFLKMPPLDLLVIDEASQLKECEATIPLRLLGVKHAVLIGDERQLPATVKSEVAERAGFGRSLFERLSSLGHPKHLLEIQYRMHPSISSFPNYQFYFGKILDGPNVKTTAYERRYLSEEMFGPYSFINISDGKEEEDDSGSKRNLVEVGVIVQIVQILLKVQNSSKDKFSIGIVSPYAYQVAEITRGIGSVNVPKDNIVLKVNSVDGFQGGEEDVIILSTVRSNTTGKIGFLSNHQRANVALTRARHCLWIVGNAATLEKSDSVWTALIRNAKKRGCYFDAVQNQNLSRAILKIQKEQDQIDALLAADPGMLIQSAKWKVLFSDEFRKAFSKLKTVQIKMEMIHVLLRIANGWRPKKEHLDVTDSFKLSRVYQFKDLYLVWSVDIAKREKYIQILKVWNLLPKFEIPKFIKRLDNIFSTYTDEFIEHCRAKQVEGKLEVPRSWNVVQYMTRYKKLCKVESLEGSSNEEPDTGNFLENSKVNESLLLMKFYSLSAGVVEHLLTSDDGTEIEIPFELNEEEEEIIRFCYSSFILGRSGTGKTTILTMKLFQKEQLQHVSSNGLFSINNYGSSIPSNDLEENSGNFLKQIFVTVSPKLCSAVRNHIFRLKRYATGGDFSSPIDTTDMHDIGENITEFLDIPDSFHNLPQKHYPLIVTFRKLLMMLDGTVMNTYFDRLFATKEFPSVDGGVHKSLAVEAVIQSKEVNFEHFLGSYWPHFSNQLTKKLDPSTVFAEIFSHIKGGFEGGCSLDAKLEREDYIILSEKRASTLNAEQRGRIYDIFLDYETKKQMNGEFDLSDLVMDLHHRIQTYGYHGDKIDFIYVDEVQDLTMRQIALFKCISSNYAEGFVFAGDTAQTIAKGINFRFEDIRSLFYKEFRHEPINDYQKNTKGRVNRISDKFQLNQNFRTHDGVLKLAQSVIDLLYKYFPLSIDKLSPETSLVYGEAPMVLHSGSDENAIMTIFGDGGKIGHGANGFGAEQTILVRDEGAKQQILKHVGKQALVLTIVECKGLEFQDVLLYNFFGTSPLKNQWRVIYGYMKEHCKTKSTELISFPSFDDAKHNILCSELKQLYVAITRTRQRLWICESTEEYCQPVFDYWKSLCLVQERRLDCSFAEAMCSTSSPEEWKARGIKLFNEKNFEMATMCFERAGDEYREKWAKAAGLCATADRVISVNFEMGQMALKSASEIYEAIGKAELSASCFIKLNDFKTAGMIYLEKCGTSKLESAGDCFVKAECWLLAADTYAKANCLSKCLSSCTSGGHFDFGLTILEEWWSSSRSGDQRHQEIDKIRIAYLEHCARHYYEAGNINRMMTFVRAFHSMDQIRPFLNSLNLLDELFTLEVESKNYLEAAGIARDKGDFLLEAEVLEKVGDLEKSCKMIISFAIVKSLWSSGMKGWPFKDFSERDELLTKAKLLAKKVSCSFYDLTCLEVEILSKRAASLQELSEFLQASSKLQNVRLEIFSIRMILDMHLQLDTSKFLPESKMIFSEEQVDKMISQNKMCVHTLLHFWNLWKEKMSNVLSYVLSLDKPEENELSVYEDYCLTYLGVWKEKEDKYVMMDSKTSWITNKKVPVLRNKYLAWMSAKRFRSSAEDILSEELLFVGLEVLDKLKALHVFSLKKQLPMVNRWLVCLSLYETAKHLKQVEFLLEQRRIEKAGQAISFCKEALFGDIFPYECRNDVSECVIDLHENATTREIIELMVDDNLKPQNGRLTHGQIGRVAMLILVIGRVPDELFKKIDDNLSSMQPWKEFFLVTQKYFSDSCSGKINFVSEFQNALRSTFEVEWKKEPDYISPKCFIYLLENLLLVCSCCNESNSTFFATKSLLCEFISCQSFGGLLAACSTVQDALFNNYGTLGFIADVTKGLLEQKTTLKQWMAMSSIPLLHIKSLVLRLVNILIIVYLNAGWDMSQLANVLRKCNIISELPGAFQRKLQSTGSAHRRDRYYFRQAFLDAMEMAGNPLVVMCSENSCQQFSGWKAIIIESDKISSREDVLARLFPNVEETSPIQDGERPSDELCLVSNDIGEDGHSSLTCPLDEAQIAKDEHAIEDSWEKYNSFWDMLELHKCGTIGGNHGSNAGELMFEEVFQVLEYVKGSMSLHLSEGLSDAYEVLEVMVHNLKLLNKALNHPSEKDMDAKNMTEELEHIYAKLQDTKLKLQPLMKTFFSVSKINNSADQAAVAAVQEVKAVVSDNQKGKGKQSKKSRKKNRGKKN</sequence>
<dbReference type="EMBL" id="CM037014">
    <property type="protein sequence ID" value="KAH7686999.1"/>
    <property type="molecule type" value="Genomic_DNA"/>
</dbReference>
<comment type="caution">
    <text evidence="1">The sequence shown here is derived from an EMBL/GenBank/DDBJ whole genome shotgun (WGS) entry which is preliminary data.</text>
</comment>
<organism evidence="1 2">
    <name type="scientific">Dioscorea alata</name>
    <name type="common">Purple yam</name>
    <dbReference type="NCBI Taxonomy" id="55571"/>
    <lineage>
        <taxon>Eukaryota</taxon>
        <taxon>Viridiplantae</taxon>
        <taxon>Streptophyta</taxon>
        <taxon>Embryophyta</taxon>
        <taxon>Tracheophyta</taxon>
        <taxon>Spermatophyta</taxon>
        <taxon>Magnoliopsida</taxon>
        <taxon>Liliopsida</taxon>
        <taxon>Dioscoreales</taxon>
        <taxon>Dioscoreaceae</taxon>
        <taxon>Dioscorea</taxon>
    </lineage>
</organism>
<accession>A0ACB7WGW0</accession>
<protein>
    <submittedName>
        <fullName evidence="1">P-loop containing nucleoside triphosphate hydrolase protein</fullName>
    </submittedName>
</protein>
<reference evidence="2" key="1">
    <citation type="journal article" date="2022" name="Nat. Commun.">
        <title>Chromosome evolution and the genetic basis of agronomically important traits in greater yam.</title>
        <authorList>
            <person name="Bredeson J.V."/>
            <person name="Lyons J.B."/>
            <person name="Oniyinde I.O."/>
            <person name="Okereke N.R."/>
            <person name="Kolade O."/>
            <person name="Nnabue I."/>
            <person name="Nwadili C.O."/>
            <person name="Hribova E."/>
            <person name="Parker M."/>
            <person name="Nwogha J."/>
            <person name="Shu S."/>
            <person name="Carlson J."/>
            <person name="Kariba R."/>
            <person name="Muthemba S."/>
            <person name="Knop K."/>
            <person name="Barton G.J."/>
            <person name="Sherwood A.V."/>
            <person name="Lopez-Montes A."/>
            <person name="Asiedu R."/>
            <person name="Jamnadass R."/>
            <person name="Muchugi A."/>
            <person name="Goodstein D."/>
            <person name="Egesi C.N."/>
            <person name="Featherston J."/>
            <person name="Asfaw A."/>
            <person name="Simpson G.G."/>
            <person name="Dolezel J."/>
            <person name="Hendre P.S."/>
            <person name="Van Deynze A."/>
            <person name="Kumar P.L."/>
            <person name="Obidiegwu J.E."/>
            <person name="Bhattacharjee R."/>
            <person name="Rokhsar D.S."/>
        </authorList>
    </citation>
    <scope>NUCLEOTIDE SEQUENCE [LARGE SCALE GENOMIC DNA]</scope>
    <source>
        <strain evidence="2">cv. TDa95/00328</strain>
    </source>
</reference>
<proteinExistence type="predicted"/>
<evidence type="ECO:0000313" key="2">
    <source>
        <dbReference type="Proteomes" id="UP000827976"/>
    </source>
</evidence>
<gene>
    <name evidence="1" type="ORF">IHE45_04G140700</name>
</gene>
<keyword evidence="2" id="KW-1185">Reference proteome</keyword>
<dbReference type="Proteomes" id="UP000827976">
    <property type="component" value="Chromosome 4"/>
</dbReference>
<keyword evidence="1" id="KW-0378">Hydrolase</keyword>